<keyword evidence="6" id="KW-1185">Reference proteome</keyword>
<organism evidence="5 6">
    <name type="scientific">Geodia barretti</name>
    <name type="common">Barrett's horny sponge</name>
    <dbReference type="NCBI Taxonomy" id="519541"/>
    <lineage>
        <taxon>Eukaryota</taxon>
        <taxon>Metazoa</taxon>
        <taxon>Porifera</taxon>
        <taxon>Demospongiae</taxon>
        <taxon>Heteroscleromorpha</taxon>
        <taxon>Tetractinellida</taxon>
        <taxon>Astrophorina</taxon>
        <taxon>Geodiidae</taxon>
        <taxon>Geodia</taxon>
    </lineage>
</organism>
<dbReference type="InterPro" id="IPR002563">
    <property type="entry name" value="Flavin_Rdtase-like_dom"/>
</dbReference>
<dbReference type="InterPro" id="IPR012349">
    <property type="entry name" value="Split_barrel_FMN-bd"/>
</dbReference>
<evidence type="ECO:0000256" key="2">
    <source>
        <dbReference type="ARBA" id="ARBA00022630"/>
    </source>
</evidence>
<sequence>MKHGDIAPIMGRLWSPLAAVTSQWQGKVNAQIAVAIVAASIVPNRPRVLVQIYKGNYSHGLILKSSVLALNFLSEGQLQLIHDFGLVSGFDRDKLSTVDYAAGVTGCPVLRESAGFLECRVINAMDGGDMTCFLADVVDGGTSGDQTPVTWRDARRLIPPDWNQAWEKKIGAEIEISRQRMGSIDYSAWEGQPTE</sequence>
<proteinExistence type="inferred from homology"/>
<gene>
    <name evidence="5" type="ORF">GBAR_LOCUS20452</name>
</gene>
<comment type="caution">
    <text evidence="5">The sequence shown here is derived from an EMBL/GenBank/DDBJ whole genome shotgun (WGS) entry which is preliminary data.</text>
</comment>
<comment type="similarity">
    <text evidence="3">Belongs to the flavoredoxin family.</text>
</comment>
<dbReference type="EMBL" id="CASHTH010002874">
    <property type="protein sequence ID" value="CAI8036511.1"/>
    <property type="molecule type" value="Genomic_DNA"/>
</dbReference>
<keyword evidence="2" id="KW-0285">Flavoprotein</keyword>
<evidence type="ECO:0000259" key="4">
    <source>
        <dbReference type="SMART" id="SM00903"/>
    </source>
</evidence>
<comment type="cofactor">
    <cofactor evidence="1">
        <name>FMN</name>
        <dbReference type="ChEBI" id="CHEBI:58210"/>
    </cofactor>
</comment>
<evidence type="ECO:0000313" key="6">
    <source>
        <dbReference type="Proteomes" id="UP001174909"/>
    </source>
</evidence>
<feature type="domain" description="Flavin reductase like" evidence="4">
    <location>
        <begin position="10"/>
        <end position="158"/>
    </location>
</feature>
<dbReference type="PANTHER" id="PTHR43567:SF1">
    <property type="entry name" value="FLAVOREDOXIN"/>
    <property type="match status" value="1"/>
</dbReference>
<dbReference type="Proteomes" id="UP001174909">
    <property type="component" value="Unassembled WGS sequence"/>
</dbReference>
<evidence type="ECO:0000256" key="1">
    <source>
        <dbReference type="ARBA" id="ARBA00001917"/>
    </source>
</evidence>
<reference evidence="5" key="1">
    <citation type="submission" date="2023-03" db="EMBL/GenBank/DDBJ databases">
        <authorList>
            <person name="Steffen K."/>
            <person name="Cardenas P."/>
        </authorList>
    </citation>
    <scope>NUCLEOTIDE SEQUENCE</scope>
</reference>
<dbReference type="GO" id="GO:0010181">
    <property type="term" value="F:FMN binding"/>
    <property type="evidence" value="ECO:0007669"/>
    <property type="project" value="InterPro"/>
</dbReference>
<accession>A0AA35SWV8</accession>
<dbReference type="AlphaFoldDB" id="A0AA35SWV8"/>
<evidence type="ECO:0000313" key="5">
    <source>
        <dbReference type="EMBL" id="CAI8036511.1"/>
    </source>
</evidence>
<dbReference type="Gene3D" id="2.30.110.10">
    <property type="entry name" value="Electron Transport, Fmn-binding Protein, Chain A"/>
    <property type="match status" value="1"/>
</dbReference>
<dbReference type="PANTHER" id="PTHR43567">
    <property type="entry name" value="FLAVOREDOXIN-RELATED-RELATED"/>
    <property type="match status" value="1"/>
</dbReference>
<protein>
    <submittedName>
        <fullName evidence="5">Ferric-chelate reductase (NAD(P)H)</fullName>
    </submittedName>
</protein>
<dbReference type="SMART" id="SM00903">
    <property type="entry name" value="Flavin_Reduct"/>
    <property type="match status" value="1"/>
</dbReference>
<dbReference type="InterPro" id="IPR052174">
    <property type="entry name" value="Flavoredoxin"/>
</dbReference>
<dbReference type="SUPFAM" id="SSF50475">
    <property type="entry name" value="FMN-binding split barrel"/>
    <property type="match status" value="1"/>
</dbReference>
<dbReference type="Pfam" id="PF01613">
    <property type="entry name" value="Flavin_Reduct"/>
    <property type="match status" value="1"/>
</dbReference>
<evidence type="ECO:0000256" key="3">
    <source>
        <dbReference type="ARBA" id="ARBA00038054"/>
    </source>
</evidence>
<name>A0AA35SWV8_GEOBA</name>